<dbReference type="EMBL" id="WTPW01000337">
    <property type="protein sequence ID" value="KAF0521266.1"/>
    <property type="molecule type" value="Genomic_DNA"/>
</dbReference>
<reference evidence="2 3" key="1">
    <citation type="journal article" date="2019" name="Environ. Microbiol.">
        <title>At the nexus of three kingdoms: the genome of the mycorrhizal fungus Gigaspora margarita provides insights into plant, endobacterial and fungal interactions.</title>
        <authorList>
            <person name="Venice F."/>
            <person name="Ghignone S."/>
            <person name="Salvioli di Fossalunga A."/>
            <person name="Amselem J."/>
            <person name="Novero M."/>
            <person name="Xianan X."/>
            <person name="Sedzielewska Toro K."/>
            <person name="Morin E."/>
            <person name="Lipzen A."/>
            <person name="Grigoriev I.V."/>
            <person name="Henrissat B."/>
            <person name="Martin F.M."/>
            <person name="Bonfante P."/>
        </authorList>
    </citation>
    <scope>NUCLEOTIDE SEQUENCE [LARGE SCALE GENOMIC DNA]</scope>
    <source>
        <strain evidence="2 3">BEG34</strain>
    </source>
</reference>
<dbReference type="OrthoDB" id="2365705at2759"/>
<comment type="caution">
    <text evidence="2">The sequence shown here is derived from an EMBL/GenBank/DDBJ whole genome shotgun (WGS) entry which is preliminary data.</text>
</comment>
<organism evidence="2 3">
    <name type="scientific">Gigaspora margarita</name>
    <dbReference type="NCBI Taxonomy" id="4874"/>
    <lineage>
        <taxon>Eukaryota</taxon>
        <taxon>Fungi</taxon>
        <taxon>Fungi incertae sedis</taxon>
        <taxon>Mucoromycota</taxon>
        <taxon>Glomeromycotina</taxon>
        <taxon>Glomeromycetes</taxon>
        <taxon>Diversisporales</taxon>
        <taxon>Gigasporaceae</taxon>
        <taxon>Gigaspora</taxon>
    </lineage>
</organism>
<protein>
    <submittedName>
        <fullName evidence="2">Uncharacterized protein</fullName>
    </submittedName>
</protein>
<dbReference type="AlphaFoldDB" id="A0A8H4EN27"/>
<evidence type="ECO:0000313" key="2">
    <source>
        <dbReference type="EMBL" id="KAF0521266.1"/>
    </source>
</evidence>
<dbReference type="Proteomes" id="UP000439903">
    <property type="component" value="Unassembled WGS sequence"/>
</dbReference>
<evidence type="ECO:0000313" key="3">
    <source>
        <dbReference type="Proteomes" id="UP000439903"/>
    </source>
</evidence>
<feature type="compositionally biased region" description="Low complexity" evidence="1">
    <location>
        <begin position="74"/>
        <end position="86"/>
    </location>
</feature>
<accession>A0A8H4EN27</accession>
<keyword evidence="3" id="KW-1185">Reference proteome</keyword>
<proteinExistence type="predicted"/>
<evidence type="ECO:0000256" key="1">
    <source>
        <dbReference type="SAM" id="MobiDB-lite"/>
    </source>
</evidence>
<feature type="region of interest" description="Disordered" evidence="1">
    <location>
        <begin position="55"/>
        <end position="101"/>
    </location>
</feature>
<gene>
    <name evidence="2" type="ORF">F8M41_015850</name>
</gene>
<name>A0A8H4EN27_GIGMA</name>
<sequence length="474" mass="53592">MIVFFFNSEIFTKFFIIVFEIKINNKENGQPSKFLVFLYTNKFTDLNMPPIREHQSPLEVQQNPSTSSEDEDPSSPAKSDKSTSPSTDKDRKRGKRSPSINTRASRVGVTNFINVIKSLHPGESINYFPITKETLQQYIDSKRKALIKAGSLEQYLQHIQAYNIALGFGWDGHVFGPIIKKALDELRSYEDDVLKSSGSQSILSTSDTLDSIVTSNASAPEAMNIDSRIPDLFTISESDADPIENDMTSFREQVFFSKVIPIVCFDTTKIPFTMLDQRTKTHLDNLNFPEPLQNLRQLYSNVSFTNFPKSWGSVDTLRLYYRIGTQDDSQHYGLFDESTFNRFWTSYNDCEAGKDVQLVVYRNVDPVNVSGRFRTSPEFFGSQDIPILKSVSIRSTTTVYKQKIAVSDATTFASLVSFAIKATPPTGKQFVIRASDGALEYVPSDIVRDVIVGVEHADLIVTVEDIREINFDFF</sequence>